<reference evidence="1" key="2">
    <citation type="submission" date="2022-01" db="EMBL/GenBank/DDBJ databases">
        <authorList>
            <person name="Yamashiro T."/>
            <person name="Shiraishi A."/>
            <person name="Satake H."/>
            <person name="Nakayama K."/>
        </authorList>
    </citation>
    <scope>NUCLEOTIDE SEQUENCE</scope>
</reference>
<dbReference type="EMBL" id="BQNB010012434">
    <property type="protein sequence ID" value="GJT03524.1"/>
    <property type="molecule type" value="Genomic_DNA"/>
</dbReference>
<gene>
    <name evidence="1" type="ORF">Tco_0824693</name>
</gene>
<name>A0ABQ5AR55_9ASTR</name>
<reference evidence="1" key="1">
    <citation type="journal article" date="2022" name="Int. J. Mol. Sci.">
        <title>Draft Genome of Tanacetum Coccineum: Genomic Comparison of Closely Related Tanacetum-Family Plants.</title>
        <authorList>
            <person name="Yamashiro T."/>
            <person name="Shiraishi A."/>
            <person name="Nakayama K."/>
            <person name="Satake H."/>
        </authorList>
    </citation>
    <scope>NUCLEOTIDE SEQUENCE</scope>
</reference>
<keyword evidence="2" id="KW-1185">Reference proteome</keyword>
<protein>
    <submittedName>
        <fullName evidence="1">Uncharacterized protein</fullName>
    </submittedName>
</protein>
<organism evidence="1 2">
    <name type="scientific">Tanacetum coccineum</name>
    <dbReference type="NCBI Taxonomy" id="301880"/>
    <lineage>
        <taxon>Eukaryota</taxon>
        <taxon>Viridiplantae</taxon>
        <taxon>Streptophyta</taxon>
        <taxon>Embryophyta</taxon>
        <taxon>Tracheophyta</taxon>
        <taxon>Spermatophyta</taxon>
        <taxon>Magnoliopsida</taxon>
        <taxon>eudicotyledons</taxon>
        <taxon>Gunneridae</taxon>
        <taxon>Pentapetalae</taxon>
        <taxon>asterids</taxon>
        <taxon>campanulids</taxon>
        <taxon>Asterales</taxon>
        <taxon>Asteraceae</taxon>
        <taxon>Asteroideae</taxon>
        <taxon>Anthemideae</taxon>
        <taxon>Anthemidinae</taxon>
        <taxon>Tanacetum</taxon>
    </lineage>
</organism>
<accession>A0ABQ5AR55</accession>
<dbReference type="Proteomes" id="UP001151760">
    <property type="component" value="Unassembled WGS sequence"/>
</dbReference>
<comment type="caution">
    <text evidence="1">The sequence shown here is derived from an EMBL/GenBank/DDBJ whole genome shotgun (WGS) entry which is preliminary data.</text>
</comment>
<proteinExistence type="predicted"/>
<sequence>MAKALNIPLVYLNSCDSPPSMGEGDSDDSELEGVGRRGLFPFGMILKTLFRERNHHVIHKIEIIRESMRMSNANMFKEASEKHSIRNCHIGTLGHTYHSLGNVVGKIKAFQL</sequence>
<evidence type="ECO:0000313" key="2">
    <source>
        <dbReference type="Proteomes" id="UP001151760"/>
    </source>
</evidence>
<evidence type="ECO:0000313" key="1">
    <source>
        <dbReference type="EMBL" id="GJT03524.1"/>
    </source>
</evidence>